<dbReference type="GO" id="GO:0005524">
    <property type="term" value="F:ATP binding"/>
    <property type="evidence" value="ECO:0007669"/>
    <property type="project" value="UniProtKB-KW"/>
</dbReference>
<dbReference type="InterPro" id="IPR003593">
    <property type="entry name" value="AAA+_ATPase"/>
</dbReference>
<organism evidence="6 7">
    <name type="scientific">Enterobacter cloacae subsp. cloacae (strain ATCC 13047 / DSM 30054 / NBRC 13535 / NCTC 10005 / WDCM 00083 / NCDC 279-56)</name>
    <dbReference type="NCBI Taxonomy" id="716541"/>
    <lineage>
        <taxon>Bacteria</taxon>
        <taxon>Pseudomonadati</taxon>
        <taxon>Pseudomonadota</taxon>
        <taxon>Gammaproteobacteria</taxon>
        <taxon>Enterobacterales</taxon>
        <taxon>Enterobacteriaceae</taxon>
        <taxon>Enterobacter</taxon>
        <taxon>Enterobacter cloacae complex</taxon>
    </lineage>
</organism>
<dbReference type="KEGG" id="enc:ECL_01033"/>
<dbReference type="InterPro" id="IPR017911">
    <property type="entry name" value="MacB-like_ATP-bd"/>
</dbReference>
<evidence type="ECO:0000256" key="1">
    <source>
        <dbReference type="ARBA" id="ARBA00022448"/>
    </source>
</evidence>
<dbReference type="GO" id="GO:1902495">
    <property type="term" value="C:transmembrane transporter complex"/>
    <property type="evidence" value="ECO:0007669"/>
    <property type="project" value="UniProtKB-ARBA"/>
</dbReference>
<feature type="domain" description="ABC transporter" evidence="5">
    <location>
        <begin position="11"/>
        <end position="235"/>
    </location>
</feature>
<reference evidence="6 7" key="1">
    <citation type="journal article" date="2010" name="J. Bacteriol.">
        <title>Complete genome sequence of Enterobacter cloacae subsp. cloacae type strain ATCC 13047.</title>
        <authorList>
            <person name="Ren Y."/>
            <person name="Ren Y."/>
            <person name="Zhou Z."/>
            <person name="Guo X."/>
            <person name="Li Y."/>
            <person name="Feng L."/>
            <person name="Wang L."/>
        </authorList>
    </citation>
    <scope>NUCLEOTIDE SEQUENCE [LARGE SCALE GENOMIC DNA]</scope>
    <source>
        <strain evidence="7">ATCC 13047 / DSM 30054 / NBRC 13535 / NCTC 10005 / WDCM 00083 / NCDC 279-56</strain>
    </source>
</reference>
<proteinExistence type="inferred from homology"/>
<dbReference type="STRING" id="716541.ECL_01033"/>
<dbReference type="InterPro" id="IPR003439">
    <property type="entry name" value="ABC_transporter-like_ATP-bd"/>
</dbReference>
<evidence type="ECO:0000259" key="5">
    <source>
        <dbReference type="PROSITE" id="PS50893"/>
    </source>
</evidence>
<dbReference type="GO" id="GO:0022857">
    <property type="term" value="F:transmembrane transporter activity"/>
    <property type="evidence" value="ECO:0007669"/>
    <property type="project" value="UniProtKB-ARBA"/>
</dbReference>
<dbReference type="AlphaFoldDB" id="A0A0H3CFF2"/>
<dbReference type="Gene3D" id="3.40.50.300">
    <property type="entry name" value="P-loop containing nucleotide triphosphate hydrolases"/>
    <property type="match status" value="1"/>
</dbReference>
<gene>
    <name evidence="6" type="ordered locus">ECL_01033</name>
</gene>
<keyword evidence="3" id="KW-0067">ATP-binding</keyword>
<dbReference type="EnsemblBacteria" id="ADF60594">
    <property type="protein sequence ID" value="ADF60594"/>
    <property type="gene ID" value="ECL_01033"/>
</dbReference>
<evidence type="ECO:0000256" key="3">
    <source>
        <dbReference type="ARBA" id="ARBA00022840"/>
    </source>
</evidence>
<dbReference type="SUPFAM" id="SSF52540">
    <property type="entry name" value="P-loop containing nucleoside triphosphate hydrolases"/>
    <property type="match status" value="1"/>
</dbReference>
<keyword evidence="7" id="KW-1185">Reference proteome</keyword>
<dbReference type="PROSITE" id="PS00211">
    <property type="entry name" value="ABC_TRANSPORTER_1"/>
    <property type="match status" value="1"/>
</dbReference>
<dbReference type="GO" id="GO:0016887">
    <property type="term" value="F:ATP hydrolysis activity"/>
    <property type="evidence" value="ECO:0007669"/>
    <property type="project" value="InterPro"/>
</dbReference>
<sequence length="235" mass="25793">MSGMIKELPMISLNNIYKSYGSGEGKVDALKNINLEIEKGEFLALCGPSGSGKSTLLNILSGIDKPGFGSVMFLRKLLNNLPEEQLAEIRGKHLGFIFQFFNLIPVLSVFDNVFYPLVLNGHIGKKEAKERALHFIESVGLAGYTERKPGQLSGGQQQRVAIARALAHDPQVVIADEPTGNLDLVSGEAILDLLLKINRETRTTFIISTHSSQLKERARRVVEIKDGVLVHDSQS</sequence>
<evidence type="ECO:0000256" key="2">
    <source>
        <dbReference type="ARBA" id="ARBA00022741"/>
    </source>
</evidence>
<dbReference type="GO" id="GO:0005886">
    <property type="term" value="C:plasma membrane"/>
    <property type="evidence" value="ECO:0007669"/>
    <property type="project" value="TreeGrafter"/>
</dbReference>
<dbReference type="SMART" id="SM00382">
    <property type="entry name" value="AAA"/>
    <property type="match status" value="1"/>
</dbReference>
<dbReference type="PROSITE" id="PS50893">
    <property type="entry name" value="ABC_TRANSPORTER_2"/>
    <property type="match status" value="1"/>
</dbReference>
<accession>A0A0H3CFF2</accession>
<evidence type="ECO:0000313" key="6">
    <source>
        <dbReference type="EMBL" id="ADF60594.1"/>
    </source>
</evidence>
<dbReference type="eggNOG" id="COG1136">
    <property type="taxonomic scope" value="Bacteria"/>
</dbReference>
<dbReference type="HOGENOM" id="CLU_000604_1_22_6"/>
<dbReference type="InterPro" id="IPR015854">
    <property type="entry name" value="ABC_transpr_LolD-like"/>
</dbReference>
<evidence type="ECO:0000313" key="7">
    <source>
        <dbReference type="Proteomes" id="UP000002363"/>
    </source>
</evidence>
<dbReference type="PATRIC" id="fig|716541.4.peg.1288"/>
<keyword evidence="2" id="KW-0547">Nucleotide-binding</keyword>
<comment type="similarity">
    <text evidence="4">Belongs to the ABC transporter superfamily. Macrolide exporter (TC 3.A.1.122) family.</text>
</comment>
<dbReference type="FunFam" id="3.40.50.300:FF:000032">
    <property type="entry name" value="Export ABC transporter ATP-binding protein"/>
    <property type="match status" value="1"/>
</dbReference>
<dbReference type="InterPro" id="IPR027417">
    <property type="entry name" value="P-loop_NTPase"/>
</dbReference>
<protein>
    <recommendedName>
        <fullName evidence="5">ABC transporter domain-containing protein</fullName>
    </recommendedName>
</protein>
<dbReference type="OrthoDB" id="9783924at2"/>
<dbReference type="PANTHER" id="PTHR24220">
    <property type="entry name" value="IMPORT ATP-BINDING PROTEIN"/>
    <property type="match status" value="1"/>
</dbReference>
<dbReference type="RefSeq" id="WP_013095706.1">
    <property type="nucleotide sequence ID" value="NC_014121.1"/>
</dbReference>
<dbReference type="CDD" id="cd03255">
    <property type="entry name" value="ABC_MJ0796_LolCDE_FtsE"/>
    <property type="match status" value="1"/>
</dbReference>
<dbReference type="InterPro" id="IPR017871">
    <property type="entry name" value="ABC_transporter-like_CS"/>
</dbReference>
<name>A0A0H3CFF2_ENTCC</name>
<dbReference type="Proteomes" id="UP000002363">
    <property type="component" value="Chromosome"/>
</dbReference>
<dbReference type="EMBL" id="CP001918">
    <property type="protein sequence ID" value="ADF60594.1"/>
    <property type="molecule type" value="Genomic_DNA"/>
</dbReference>
<evidence type="ECO:0000256" key="4">
    <source>
        <dbReference type="ARBA" id="ARBA00038388"/>
    </source>
</evidence>
<dbReference type="Pfam" id="PF00005">
    <property type="entry name" value="ABC_tran"/>
    <property type="match status" value="1"/>
</dbReference>
<keyword evidence="1" id="KW-0813">Transport</keyword>